<gene>
    <name evidence="1" type="ORF">BN1012_Phect1740</name>
</gene>
<sequence length="89" mass="9660">MNNETQFVDLLAPMSSKDFAAFGAPKTVYVREVGPDAVRDVVGDETDIPTDARFFAVHAADGTRMAIVDDRDAAFAGARQYDLEPVSVH</sequence>
<dbReference type="KEGG" id="pect:BN1012_Phect1740"/>
<dbReference type="Proteomes" id="UP000032160">
    <property type="component" value="Chromosome I"/>
</dbReference>
<dbReference type="HOGENOM" id="CLU_181511_2_1_5"/>
<dbReference type="RefSeq" id="WP_197538324.1">
    <property type="nucleotide sequence ID" value="NZ_HG966617.1"/>
</dbReference>
<dbReference type="AlphaFoldDB" id="X5MFM0"/>
<dbReference type="STRING" id="1458461.BN1012_Phect1740"/>
<organism evidence="1 2">
    <name type="scientific">Candidatus Phaeomarinibacter ectocarpi</name>
    <dbReference type="NCBI Taxonomy" id="1458461"/>
    <lineage>
        <taxon>Bacteria</taxon>
        <taxon>Pseudomonadati</taxon>
        <taxon>Pseudomonadota</taxon>
        <taxon>Alphaproteobacteria</taxon>
        <taxon>Hyphomicrobiales</taxon>
        <taxon>Parvibaculaceae</taxon>
        <taxon>Candidatus Phaeomarinibacter</taxon>
    </lineage>
</organism>
<evidence type="ECO:0000313" key="1">
    <source>
        <dbReference type="EMBL" id="CDO59954.1"/>
    </source>
</evidence>
<name>X5MFM0_9HYPH</name>
<keyword evidence="2" id="KW-1185">Reference proteome</keyword>
<dbReference type="InterPro" id="IPR009531">
    <property type="entry name" value="DUF1150"/>
</dbReference>
<evidence type="ECO:0000313" key="2">
    <source>
        <dbReference type="Proteomes" id="UP000032160"/>
    </source>
</evidence>
<dbReference type="Pfam" id="PF06620">
    <property type="entry name" value="DUF1150"/>
    <property type="match status" value="1"/>
</dbReference>
<accession>X5MFM0</accession>
<protein>
    <recommendedName>
        <fullName evidence="3">DUF1150 domain-containing protein</fullName>
    </recommendedName>
</protein>
<proteinExistence type="predicted"/>
<reference evidence="1 2" key="1">
    <citation type="journal article" date="2014" name="Front. Genet.">
        <title>Genome and metabolic network of "Candidatus Phaeomarinobacter ectocarpi" Ec32, a new candidate genus of Alphaproteobacteria frequently associated with brown algae.</title>
        <authorList>
            <person name="Dittami S.M."/>
            <person name="Barbeyron T."/>
            <person name="Boyen C."/>
            <person name="Cambefort J."/>
            <person name="Collet G."/>
            <person name="Delage L."/>
            <person name="Gobet A."/>
            <person name="Groisillier A."/>
            <person name="Leblanc C."/>
            <person name="Michel G."/>
            <person name="Scornet D."/>
            <person name="Siegel A."/>
            <person name="Tapia J.E."/>
            <person name="Tonon T."/>
        </authorList>
    </citation>
    <scope>NUCLEOTIDE SEQUENCE [LARGE SCALE GENOMIC DNA]</scope>
    <source>
        <strain evidence="1 2">Ec32</strain>
    </source>
</reference>
<evidence type="ECO:0008006" key="3">
    <source>
        <dbReference type="Google" id="ProtNLM"/>
    </source>
</evidence>
<dbReference type="EMBL" id="HG966617">
    <property type="protein sequence ID" value="CDO59954.1"/>
    <property type="molecule type" value="Genomic_DNA"/>
</dbReference>